<evidence type="ECO:0000256" key="2">
    <source>
        <dbReference type="ARBA" id="ARBA00023002"/>
    </source>
</evidence>
<dbReference type="RefSeq" id="WP_111903944.1">
    <property type="nucleotide sequence ID" value="NZ_QLNP01000074.1"/>
</dbReference>
<gene>
    <name evidence="3" type="ORF">DBZ45_11050</name>
</gene>
<dbReference type="AlphaFoldDB" id="A0A328HFD9"/>
<dbReference type="PRINTS" id="PR00081">
    <property type="entry name" value="GDHRDH"/>
</dbReference>
<dbReference type="InterPro" id="IPR036291">
    <property type="entry name" value="NAD(P)-bd_dom_sf"/>
</dbReference>
<dbReference type="FunFam" id="3.40.50.720:FF:000084">
    <property type="entry name" value="Short-chain dehydrogenase reductase"/>
    <property type="match status" value="1"/>
</dbReference>
<evidence type="ECO:0000313" key="3">
    <source>
        <dbReference type="EMBL" id="RAM37339.1"/>
    </source>
</evidence>
<dbReference type="SUPFAM" id="SSF51735">
    <property type="entry name" value="NAD(P)-binding Rossmann-fold domains"/>
    <property type="match status" value="1"/>
</dbReference>
<comment type="similarity">
    <text evidence="1">Belongs to the short-chain dehydrogenases/reductases (SDR) family.</text>
</comment>
<organism evidence="3 4">
    <name type="scientific">Arthrobacter globiformis</name>
    <dbReference type="NCBI Taxonomy" id="1665"/>
    <lineage>
        <taxon>Bacteria</taxon>
        <taxon>Bacillati</taxon>
        <taxon>Actinomycetota</taxon>
        <taxon>Actinomycetes</taxon>
        <taxon>Micrococcales</taxon>
        <taxon>Micrococcaceae</taxon>
        <taxon>Arthrobacter</taxon>
    </lineage>
</organism>
<evidence type="ECO:0000313" key="4">
    <source>
        <dbReference type="Proteomes" id="UP000249166"/>
    </source>
</evidence>
<dbReference type="EMBL" id="QLNP01000074">
    <property type="protein sequence ID" value="RAM37339.1"/>
    <property type="molecule type" value="Genomic_DNA"/>
</dbReference>
<dbReference type="Pfam" id="PF13561">
    <property type="entry name" value="adh_short_C2"/>
    <property type="match status" value="1"/>
</dbReference>
<dbReference type="PROSITE" id="PS00061">
    <property type="entry name" value="ADH_SHORT"/>
    <property type="match status" value="1"/>
</dbReference>
<proteinExistence type="inferred from homology"/>
<dbReference type="Proteomes" id="UP000249166">
    <property type="component" value="Unassembled WGS sequence"/>
</dbReference>
<dbReference type="PANTHER" id="PTHR24321:SF8">
    <property type="entry name" value="ESTRADIOL 17-BETA-DEHYDROGENASE 8-RELATED"/>
    <property type="match status" value="1"/>
</dbReference>
<dbReference type="GO" id="GO:0016491">
    <property type="term" value="F:oxidoreductase activity"/>
    <property type="evidence" value="ECO:0007669"/>
    <property type="project" value="UniProtKB-KW"/>
</dbReference>
<reference evidence="3 4" key="1">
    <citation type="submission" date="2018-04" db="EMBL/GenBank/DDBJ databases">
        <title>Bacteria isolated from cave deposits of Manipur.</title>
        <authorList>
            <person name="Sahoo D."/>
            <person name="Sarangthem I."/>
            <person name="Nandeibam J."/>
        </authorList>
    </citation>
    <scope>NUCLEOTIDE SEQUENCE [LARGE SCALE GENOMIC DNA]</scope>
    <source>
        <strain evidence="4">mrc11</strain>
    </source>
</reference>
<evidence type="ECO:0000256" key="1">
    <source>
        <dbReference type="ARBA" id="ARBA00006484"/>
    </source>
</evidence>
<dbReference type="OrthoDB" id="4288312at2"/>
<accession>A0A328HFD9</accession>
<protein>
    <submittedName>
        <fullName evidence="3">3-alpha-hydroxysteroid dehydrogenase</fullName>
    </submittedName>
</protein>
<dbReference type="Gene3D" id="3.40.50.720">
    <property type="entry name" value="NAD(P)-binding Rossmann-like Domain"/>
    <property type="match status" value="1"/>
</dbReference>
<dbReference type="InterPro" id="IPR020904">
    <property type="entry name" value="Sc_DH/Rdtase_CS"/>
</dbReference>
<dbReference type="PRINTS" id="PR00080">
    <property type="entry name" value="SDRFAMILY"/>
</dbReference>
<name>A0A328HFD9_ARTGO</name>
<sequence>MPRLEGKVALISGAAQGMGASHARAIIEHGGSVVIGDVDDERGKVFADSLGLRARFVHLDVRSSADWEEAVALAVREFGGLNVLVNNAGVLRHSGVEQCSDEEWDLVLGINLTGAFKGIRAAAQELKRSAPSAVVNISSTAGLKGFAGFTAYGSSKWGLRGLTKNAAIELAPHGVRVNSIHPGNIKTQMIDGLYMDFSHVPQGRAGDAEEISNLVVFLASEESSFSTGSEFVADGGETTGLPAIAKAE</sequence>
<comment type="caution">
    <text evidence="3">The sequence shown here is derived from an EMBL/GenBank/DDBJ whole genome shotgun (WGS) entry which is preliminary data.</text>
</comment>
<dbReference type="PANTHER" id="PTHR24321">
    <property type="entry name" value="DEHYDROGENASES, SHORT CHAIN"/>
    <property type="match status" value="1"/>
</dbReference>
<keyword evidence="2" id="KW-0560">Oxidoreductase</keyword>
<dbReference type="InterPro" id="IPR002347">
    <property type="entry name" value="SDR_fam"/>
</dbReference>